<dbReference type="InterPro" id="IPR027417">
    <property type="entry name" value="P-loop_NTPase"/>
</dbReference>
<protein>
    <recommendedName>
        <fullName evidence="9">ABC transmembrane type-1 domain-containing protein</fullName>
    </recommendedName>
</protein>
<accession>A0A8A3P1E5</accession>
<dbReference type="GO" id="GO:0005524">
    <property type="term" value="F:ATP binding"/>
    <property type="evidence" value="ECO:0007669"/>
    <property type="project" value="UniProtKB-KW"/>
</dbReference>
<evidence type="ECO:0000259" key="9">
    <source>
        <dbReference type="PROSITE" id="PS50929"/>
    </source>
</evidence>
<evidence type="ECO:0000256" key="6">
    <source>
        <dbReference type="ARBA" id="ARBA00022989"/>
    </source>
</evidence>
<dbReference type="GO" id="GO:0016020">
    <property type="term" value="C:membrane"/>
    <property type="evidence" value="ECO:0007669"/>
    <property type="project" value="UniProtKB-SubCell"/>
</dbReference>
<dbReference type="SUPFAM" id="SSF90123">
    <property type="entry name" value="ABC transporter transmembrane region"/>
    <property type="match status" value="1"/>
</dbReference>
<dbReference type="SUPFAM" id="SSF52540">
    <property type="entry name" value="P-loop containing nucleoside triphosphate hydrolases"/>
    <property type="match status" value="1"/>
</dbReference>
<evidence type="ECO:0000256" key="8">
    <source>
        <dbReference type="SAM" id="Phobius"/>
    </source>
</evidence>
<reference evidence="10" key="1">
    <citation type="submission" date="2020-10" db="EMBL/GenBank/DDBJ databases">
        <title>Genome Sequence of Monilinia vaccinii-corymbosi Sheds Light on Mummy Berry Disease Infection of Blueberry and Mating Type.</title>
        <authorList>
            <person name="Yow A.G."/>
            <person name="Zhang Y."/>
            <person name="Bansal K."/>
            <person name="Eacker S.M."/>
            <person name="Sullivan S."/>
            <person name="Liachko I."/>
            <person name="Cubeta M.A."/>
            <person name="Rollins J.A."/>
            <person name="Ashrafi H."/>
        </authorList>
    </citation>
    <scope>NUCLEOTIDE SEQUENCE</scope>
    <source>
        <strain evidence="10">RL-1</strain>
    </source>
</reference>
<feature type="transmembrane region" description="Helical" evidence="8">
    <location>
        <begin position="245"/>
        <end position="266"/>
    </location>
</feature>
<keyword evidence="6 8" id="KW-1133">Transmembrane helix</keyword>
<keyword evidence="11" id="KW-1185">Reference proteome</keyword>
<dbReference type="InterPro" id="IPR036640">
    <property type="entry name" value="ABC1_TM_sf"/>
</dbReference>
<comment type="subcellular location">
    <subcellularLocation>
        <location evidence="1">Membrane</location>
        <topology evidence="1">Multi-pass membrane protein</topology>
    </subcellularLocation>
</comment>
<dbReference type="OrthoDB" id="6500128at2759"/>
<dbReference type="PANTHER" id="PTHR24223">
    <property type="entry name" value="ATP-BINDING CASSETTE SUB-FAMILY C"/>
    <property type="match status" value="1"/>
</dbReference>
<keyword evidence="2" id="KW-0813">Transport</keyword>
<evidence type="ECO:0000256" key="1">
    <source>
        <dbReference type="ARBA" id="ARBA00004141"/>
    </source>
</evidence>
<keyword evidence="5" id="KW-0067">ATP-binding</keyword>
<dbReference type="InterPro" id="IPR044726">
    <property type="entry name" value="ABCC_6TM_D2"/>
</dbReference>
<dbReference type="EMBL" id="CP063405">
    <property type="protein sequence ID" value="QSZ28996.1"/>
    <property type="molecule type" value="Genomic_DNA"/>
</dbReference>
<keyword evidence="7 8" id="KW-0472">Membrane</keyword>
<proteinExistence type="predicted"/>
<evidence type="ECO:0000256" key="5">
    <source>
        <dbReference type="ARBA" id="ARBA00022840"/>
    </source>
</evidence>
<evidence type="ECO:0000256" key="7">
    <source>
        <dbReference type="ARBA" id="ARBA00023136"/>
    </source>
</evidence>
<evidence type="ECO:0000256" key="2">
    <source>
        <dbReference type="ARBA" id="ARBA00022448"/>
    </source>
</evidence>
<feature type="transmembrane region" description="Helical" evidence="8">
    <location>
        <begin position="350"/>
        <end position="367"/>
    </location>
</feature>
<keyword evidence="4" id="KW-0547">Nucleotide-binding</keyword>
<evidence type="ECO:0000313" key="10">
    <source>
        <dbReference type="EMBL" id="QSZ28996.1"/>
    </source>
</evidence>
<dbReference type="PANTHER" id="PTHR24223:SF345">
    <property type="entry name" value="ABC MULTIDRUG TRANSPORTER (EUROFUNG)"/>
    <property type="match status" value="1"/>
</dbReference>
<gene>
    <name evidence="10" type="ORF">DSL72_003505</name>
</gene>
<evidence type="ECO:0000256" key="4">
    <source>
        <dbReference type="ARBA" id="ARBA00022741"/>
    </source>
</evidence>
<dbReference type="Pfam" id="PF00664">
    <property type="entry name" value="ABC_membrane"/>
    <property type="match status" value="1"/>
</dbReference>
<dbReference type="Proteomes" id="UP000672032">
    <property type="component" value="Chromosome 1"/>
</dbReference>
<feature type="domain" description="ABC transmembrane type-1" evidence="9">
    <location>
        <begin position="211"/>
        <end position="459"/>
    </location>
</feature>
<dbReference type="AlphaFoldDB" id="A0A8A3P1E5"/>
<evidence type="ECO:0000313" key="11">
    <source>
        <dbReference type="Proteomes" id="UP000672032"/>
    </source>
</evidence>
<dbReference type="PROSITE" id="PS50929">
    <property type="entry name" value="ABC_TM1F"/>
    <property type="match status" value="1"/>
</dbReference>
<keyword evidence="3 8" id="KW-0812">Transmembrane</keyword>
<feature type="transmembrane region" description="Helical" evidence="8">
    <location>
        <begin position="422"/>
        <end position="451"/>
    </location>
</feature>
<dbReference type="GO" id="GO:0140359">
    <property type="term" value="F:ABC-type transporter activity"/>
    <property type="evidence" value="ECO:0007669"/>
    <property type="project" value="InterPro"/>
</dbReference>
<dbReference type="Gene3D" id="1.20.1560.10">
    <property type="entry name" value="ABC transporter type 1, transmembrane domain"/>
    <property type="match status" value="2"/>
</dbReference>
<evidence type="ECO:0000256" key="3">
    <source>
        <dbReference type="ARBA" id="ARBA00022692"/>
    </source>
</evidence>
<dbReference type="InterPro" id="IPR011527">
    <property type="entry name" value="ABC1_TM_dom"/>
</dbReference>
<organism evidence="10 11">
    <name type="scientific">Monilinia vaccinii-corymbosi</name>
    <dbReference type="NCBI Taxonomy" id="61207"/>
    <lineage>
        <taxon>Eukaryota</taxon>
        <taxon>Fungi</taxon>
        <taxon>Dikarya</taxon>
        <taxon>Ascomycota</taxon>
        <taxon>Pezizomycotina</taxon>
        <taxon>Leotiomycetes</taxon>
        <taxon>Helotiales</taxon>
        <taxon>Sclerotiniaceae</taxon>
        <taxon>Monilinia</taxon>
    </lineage>
</organism>
<dbReference type="InterPro" id="IPR050173">
    <property type="entry name" value="ABC_transporter_C-like"/>
</dbReference>
<dbReference type="CDD" id="cd18580">
    <property type="entry name" value="ABC_6TM_ABCC_D2"/>
    <property type="match status" value="1"/>
</dbReference>
<name>A0A8A3P1E5_9HELO</name>
<sequence>MLRGVLVPAIYHKTTQMGIGDFDDAAAVILMSADTEPFVPEMISPVVTFAIFLNIANQNSGTLASSVVYTSISTLMLETQLLTQLFQVIPQLEAAVGSFGRISNFLDRQSSVDKREKFNSKITARSENLMGGTDDISRETKPSDAFNLPMPLANEIGIKIQGELPKPQLTIVIGPVASGKSTLCNVILGEMAFSKGIIQLSSSQIALCDQTPFLTNTTLRENIVGSSVFEDLWYHRVIDAVSLNAMYLAVYSIFQLLGLLSITLLAQHGLNRMAKKSGKNLHSRLLKTAMSAPLNFFHTTDAGSITNRFSQDILLIDTEPPNALMNIAALIFMVTRQAIIIAVASPYLATWYPIVIGILYFIQKFYLRTSRQLRLLELETKSPLYTHFLDTLRGLRTIRAFNWTATNQELNSKLLDTSQRPVYLLFMVPQWLAVVLNLVMTAIVIILVSVATVTRSQNS</sequence>